<dbReference type="OrthoDB" id="6282088at2759"/>
<evidence type="ECO:0000313" key="3">
    <source>
        <dbReference type="WBParaSite" id="ECPE_0001850801-mRNA-1"/>
    </source>
</evidence>
<reference evidence="1 2" key="2">
    <citation type="submission" date="2018-11" db="EMBL/GenBank/DDBJ databases">
        <authorList>
            <consortium name="Pathogen Informatics"/>
        </authorList>
    </citation>
    <scope>NUCLEOTIDE SEQUENCE [LARGE SCALE GENOMIC DNA]</scope>
    <source>
        <strain evidence="1 2">Egypt</strain>
    </source>
</reference>
<dbReference type="WBParaSite" id="ECPE_0001850801-mRNA-1">
    <property type="protein sequence ID" value="ECPE_0001850801-mRNA-1"/>
    <property type="gene ID" value="ECPE_0001850801"/>
</dbReference>
<sequence>MTAASLSVSRFSSPFTVCDLIGTGARLIISLTSCAVARIIHSITHRHGIVHVALPEPLCQDKGYPSIPTASWKMDTIWLQPLPHVIVQSLQQLVRMETMNRAIVLSNGATCECSDLIKYLCHSNCTIPRRFDLELFEYQVPREASNYGDCIFGEVSS</sequence>
<protein>
    <submittedName>
        <fullName evidence="3">Protein-tyrosine-phosphatase</fullName>
    </submittedName>
</protein>
<reference evidence="3" key="1">
    <citation type="submission" date="2016-06" db="UniProtKB">
        <authorList>
            <consortium name="WormBaseParasite"/>
        </authorList>
    </citation>
    <scope>IDENTIFICATION</scope>
</reference>
<evidence type="ECO:0000313" key="1">
    <source>
        <dbReference type="EMBL" id="VDP96410.1"/>
    </source>
</evidence>
<dbReference type="EMBL" id="UZAN01079115">
    <property type="protein sequence ID" value="VDP96410.1"/>
    <property type="molecule type" value="Genomic_DNA"/>
</dbReference>
<dbReference type="AlphaFoldDB" id="A0A183BGX3"/>
<proteinExistence type="predicted"/>
<keyword evidence="2" id="KW-1185">Reference proteome</keyword>
<evidence type="ECO:0000313" key="2">
    <source>
        <dbReference type="Proteomes" id="UP000272942"/>
    </source>
</evidence>
<gene>
    <name evidence="1" type="ORF">ECPE_LOCUS18457</name>
</gene>
<name>A0A183BGX3_9TREM</name>
<organism evidence="3">
    <name type="scientific">Echinostoma caproni</name>
    <dbReference type="NCBI Taxonomy" id="27848"/>
    <lineage>
        <taxon>Eukaryota</taxon>
        <taxon>Metazoa</taxon>
        <taxon>Spiralia</taxon>
        <taxon>Lophotrochozoa</taxon>
        <taxon>Platyhelminthes</taxon>
        <taxon>Trematoda</taxon>
        <taxon>Digenea</taxon>
        <taxon>Plagiorchiida</taxon>
        <taxon>Echinostomata</taxon>
        <taxon>Echinostomatoidea</taxon>
        <taxon>Echinostomatidae</taxon>
        <taxon>Echinostoma</taxon>
    </lineage>
</organism>
<dbReference type="Proteomes" id="UP000272942">
    <property type="component" value="Unassembled WGS sequence"/>
</dbReference>
<accession>A0A183BGX3</accession>